<evidence type="ECO:0000256" key="10">
    <source>
        <dbReference type="RuleBase" id="RU000437"/>
    </source>
</evidence>
<dbReference type="Proteomes" id="UP001165082">
    <property type="component" value="Unassembled WGS sequence"/>
</dbReference>
<dbReference type="InterPro" id="IPR011128">
    <property type="entry name" value="G3P_DH_NAD-dep_N"/>
</dbReference>
<dbReference type="Gene3D" id="3.40.50.720">
    <property type="entry name" value="NAD(P)-binding Rossmann-like Domain"/>
    <property type="match status" value="1"/>
</dbReference>
<evidence type="ECO:0000256" key="6">
    <source>
        <dbReference type="ARBA" id="ARBA00084116"/>
    </source>
</evidence>
<keyword evidence="16" id="KW-1185">Reference proteome</keyword>
<comment type="similarity">
    <text evidence="1 10">Belongs to the NAD-dependent glycerol-3-phosphate dehydrogenase family.</text>
</comment>
<dbReference type="InterPro" id="IPR006109">
    <property type="entry name" value="G3P_DH_NAD-dep_C"/>
</dbReference>
<feature type="binding site" evidence="9">
    <location>
        <position position="193"/>
    </location>
    <ligand>
        <name>NAD(+)</name>
        <dbReference type="ChEBI" id="CHEBI:57540"/>
    </ligand>
</feature>
<dbReference type="PRINTS" id="PR00077">
    <property type="entry name" value="GPDHDRGNASE"/>
</dbReference>
<dbReference type="FunFam" id="3.40.50.720:FF:000019">
    <property type="entry name" value="Glycerol-3-phosphate dehydrogenase [NAD(P)+]"/>
    <property type="match status" value="1"/>
</dbReference>
<dbReference type="InterPro" id="IPR036291">
    <property type="entry name" value="NAD(P)-bd_dom_sf"/>
</dbReference>
<evidence type="ECO:0000313" key="15">
    <source>
        <dbReference type="EMBL" id="GMI06416.1"/>
    </source>
</evidence>
<dbReference type="AlphaFoldDB" id="A0A9W7F8D6"/>
<reference evidence="15" key="1">
    <citation type="submission" date="2022-07" db="EMBL/GenBank/DDBJ databases">
        <title>Genome analysis of Parmales, a sister group of diatoms, reveals the evolutionary specialization of diatoms from phago-mixotrophs to photoautotrophs.</title>
        <authorList>
            <person name="Ban H."/>
            <person name="Sato S."/>
            <person name="Yoshikawa S."/>
            <person name="Kazumasa Y."/>
            <person name="Nakamura Y."/>
            <person name="Ichinomiya M."/>
            <person name="Saitoh K."/>
            <person name="Sato N."/>
            <person name="Blanc-Mathieu R."/>
            <person name="Endo H."/>
            <person name="Kuwata A."/>
            <person name="Ogata H."/>
        </authorList>
    </citation>
    <scope>NUCLEOTIDE SEQUENCE</scope>
</reference>
<organism evidence="15 16">
    <name type="scientific">Triparma retinervis</name>
    <dbReference type="NCBI Taxonomy" id="2557542"/>
    <lineage>
        <taxon>Eukaryota</taxon>
        <taxon>Sar</taxon>
        <taxon>Stramenopiles</taxon>
        <taxon>Ochrophyta</taxon>
        <taxon>Bolidophyceae</taxon>
        <taxon>Parmales</taxon>
        <taxon>Triparmaceae</taxon>
        <taxon>Triparma</taxon>
    </lineage>
</organism>
<evidence type="ECO:0000256" key="8">
    <source>
        <dbReference type="PIRSR" id="PIRSR000114-2"/>
    </source>
</evidence>
<dbReference type="InterPro" id="IPR013328">
    <property type="entry name" value="6PGD_dom2"/>
</dbReference>
<dbReference type="PANTHER" id="PTHR11728">
    <property type="entry name" value="GLYCEROL-3-PHOSPHATE DEHYDROGENASE"/>
    <property type="match status" value="1"/>
</dbReference>
<dbReference type="PANTHER" id="PTHR11728:SF1">
    <property type="entry name" value="GLYCEROL-3-PHOSPHATE DEHYDROGENASE [NAD(+)] 2, CHLOROPLASTIC"/>
    <property type="match status" value="1"/>
</dbReference>
<dbReference type="NCBIfam" id="NF000940">
    <property type="entry name" value="PRK00094.1-2"/>
    <property type="match status" value="1"/>
</dbReference>
<dbReference type="GO" id="GO:0051287">
    <property type="term" value="F:NAD binding"/>
    <property type="evidence" value="ECO:0007669"/>
    <property type="project" value="UniProtKB-UniRule"/>
</dbReference>
<comment type="catalytic activity">
    <reaction evidence="4 11">
        <text>sn-glycerol 3-phosphate + NAD(+) = dihydroxyacetone phosphate + NADH + H(+)</text>
        <dbReference type="Rhea" id="RHEA:11092"/>
        <dbReference type="ChEBI" id="CHEBI:15378"/>
        <dbReference type="ChEBI" id="CHEBI:57540"/>
        <dbReference type="ChEBI" id="CHEBI:57597"/>
        <dbReference type="ChEBI" id="CHEBI:57642"/>
        <dbReference type="ChEBI" id="CHEBI:57945"/>
        <dbReference type="EC" id="1.1.1.8"/>
    </reaction>
</comment>
<keyword evidence="6" id="KW-0327">Glycosome</keyword>
<feature type="binding site" evidence="9">
    <location>
        <position position="308"/>
    </location>
    <ligand>
        <name>NAD(+)</name>
        <dbReference type="ChEBI" id="CHEBI:57540"/>
    </ligand>
</feature>
<accession>A0A9W7F8D6</accession>
<feature type="binding site" evidence="8">
    <location>
        <begin position="308"/>
        <end position="309"/>
    </location>
    <ligand>
        <name>substrate</name>
    </ligand>
</feature>
<dbReference type="GO" id="GO:0046168">
    <property type="term" value="P:glycerol-3-phosphate catabolic process"/>
    <property type="evidence" value="ECO:0007669"/>
    <property type="project" value="UniProtKB-UniRule"/>
</dbReference>
<dbReference type="Gene3D" id="1.10.1040.10">
    <property type="entry name" value="N-(1-d-carboxylethyl)-l-norvaline Dehydrogenase, domain 2"/>
    <property type="match status" value="1"/>
</dbReference>
<evidence type="ECO:0000259" key="13">
    <source>
        <dbReference type="Pfam" id="PF01210"/>
    </source>
</evidence>
<feature type="binding site" evidence="8">
    <location>
        <position position="160"/>
    </location>
    <ligand>
        <name>substrate</name>
    </ligand>
</feature>
<dbReference type="NCBIfam" id="NF000942">
    <property type="entry name" value="PRK00094.1-4"/>
    <property type="match status" value="1"/>
</dbReference>
<dbReference type="GO" id="GO:0005975">
    <property type="term" value="P:carbohydrate metabolic process"/>
    <property type="evidence" value="ECO:0007669"/>
    <property type="project" value="InterPro"/>
</dbReference>
<feature type="domain" description="Glycerol-3-phosphate dehydrogenase NAD-dependent N-terminal" evidence="13">
    <location>
        <begin position="57"/>
        <end position="209"/>
    </location>
</feature>
<gene>
    <name evidence="15" type="ORF">TrRE_jg2335</name>
</gene>
<dbReference type="GO" id="GO:0020015">
    <property type="term" value="C:glycosome"/>
    <property type="evidence" value="ECO:0007669"/>
    <property type="project" value="UniProtKB-SubCell"/>
</dbReference>
<dbReference type="Pfam" id="PF01210">
    <property type="entry name" value="NAD_Gly3P_dh_N"/>
    <property type="match status" value="1"/>
</dbReference>
<dbReference type="InterPro" id="IPR008927">
    <property type="entry name" value="6-PGluconate_DH-like_C_sf"/>
</dbReference>
<evidence type="ECO:0000256" key="12">
    <source>
        <dbReference type="SAM" id="MobiDB-lite"/>
    </source>
</evidence>
<evidence type="ECO:0000256" key="9">
    <source>
        <dbReference type="PIRSR" id="PIRSR000114-3"/>
    </source>
</evidence>
<comment type="caution">
    <text evidence="15">The sequence shown here is derived from an EMBL/GenBank/DDBJ whole genome shotgun (WGS) entry which is preliminary data.</text>
</comment>
<evidence type="ECO:0000256" key="7">
    <source>
        <dbReference type="PIRSR" id="PIRSR000114-1"/>
    </source>
</evidence>
<dbReference type="HAMAP" id="MF_00394">
    <property type="entry name" value="NAD_Glyc3P_dehydrog"/>
    <property type="match status" value="1"/>
</dbReference>
<evidence type="ECO:0000256" key="5">
    <source>
        <dbReference type="ARBA" id="ARBA00060503"/>
    </source>
</evidence>
<evidence type="ECO:0000256" key="3">
    <source>
        <dbReference type="ARBA" id="ARBA00023027"/>
    </source>
</evidence>
<evidence type="ECO:0000256" key="2">
    <source>
        <dbReference type="ARBA" id="ARBA00023002"/>
    </source>
</evidence>
<feature type="domain" description="Glycerol-3-phosphate dehydrogenase NAD-dependent C-terminal" evidence="14">
    <location>
        <begin position="233"/>
        <end position="371"/>
    </location>
</feature>
<dbReference type="SUPFAM" id="SSF48179">
    <property type="entry name" value="6-phosphogluconate dehydrogenase C-terminal domain-like"/>
    <property type="match status" value="1"/>
</dbReference>
<comment type="subcellular location">
    <subcellularLocation>
        <location evidence="5">Glycosome</location>
    </subcellularLocation>
</comment>
<keyword evidence="2 10" id="KW-0560">Oxidoreductase</keyword>
<evidence type="ECO:0000256" key="1">
    <source>
        <dbReference type="ARBA" id="ARBA00011009"/>
    </source>
</evidence>
<sequence length="387" mass="40858">MIPPTAAGELDVKGSPAPLPDPPAAHWKGWWSATAPPAPAASESSRSPDSAAGEKLKVAVWGGGAFGTAMARCASRNGHDVVMYVRDPEQARSINEDHVNNKYLSSFTLPDNISATTDLKEANDGASLIIHALPCQLTPKWLASNRDLIPADVCICSTAKGLYVETRQLLGDAMIAALQRPQPLAFLSGPSFAAEIMKGDPSAVVVASLKLYHATAVQKFLSNHAMRVYVSQDVVGVQLGGALKNPLAIGAGMIEGLGLGINTMSAFVTRSCNELRQLCVAMGGKENTISGLSGVGDLMLTCFGNLSRNRTCGTRLVKGEKLEDILKTMTVEGVPTARVCVYYADMCGLDLPIFRCAAAVIDGKMTPEEALVSLMSRPLGMEKGKIC</sequence>
<dbReference type="OrthoDB" id="10263760at2759"/>
<feature type="compositionally biased region" description="Low complexity" evidence="12">
    <location>
        <begin position="32"/>
        <end position="51"/>
    </location>
</feature>
<name>A0A9W7F8D6_9STRA</name>
<feature type="binding site" evidence="9">
    <location>
        <begin position="62"/>
        <end position="67"/>
    </location>
    <ligand>
        <name>NAD(+)</name>
        <dbReference type="ChEBI" id="CHEBI:57540"/>
    </ligand>
</feature>
<dbReference type="EC" id="1.1.1.8" evidence="11"/>
<keyword evidence="3 9" id="KW-0520">NAD</keyword>
<dbReference type="SUPFAM" id="SSF51735">
    <property type="entry name" value="NAD(P)-binding Rossmann-fold domains"/>
    <property type="match status" value="1"/>
</dbReference>
<evidence type="ECO:0000313" key="16">
    <source>
        <dbReference type="Proteomes" id="UP001165082"/>
    </source>
</evidence>
<evidence type="ECO:0000259" key="14">
    <source>
        <dbReference type="Pfam" id="PF07479"/>
    </source>
</evidence>
<feature type="active site" description="Proton acceptor" evidence="7">
    <location>
        <position position="244"/>
    </location>
</feature>
<evidence type="ECO:0000256" key="11">
    <source>
        <dbReference type="RuleBase" id="RU361243"/>
    </source>
</evidence>
<dbReference type="GO" id="GO:0005829">
    <property type="term" value="C:cytosol"/>
    <property type="evidence" value="ECO:0007669"/>
    <property type="project" value="TreeGrafter"/>
</dbReference>
<protein>
    <recommendedName>
        <fullName evidence="11">Glycerol-3-phosphate dehydrogenase [NAD(+)]</fullName>
        <ecNumber evidence="11">1.1.1.8</ecNumber>
    </recommendedName>
</protein>
<dbReference type="PIRSF" id="PIRSF000114">
    <property type="entry name" value="Glycerol-3-P_dh"/>
    <property type="match status" value="1"/>
</dbReference>
<dbReference type="EMBL" id="BRXZ01000160">
    <property type="protein sequence ID" value="GMI06416.1"/>
    <property type="molecule type" value="Genomic_DNA"/>
</dbReference>
<proteinExistence type="inferred from homology"/>
<dbReference type="InterPro" id="IPR006168">
    <property type="entry name" value="G3P_DH_NAD-dep"/>
</dbReference>
<dbReference type="Pfam" id="PF07479">
    <property type="entry name" value="NAD_Gly3P_dh_C"/>
    <property type="match status" value="1"/>
</dbReference>
<dbReference type="FunFam" id="1.10.1040.10:FF:000001">
    <property type="entry name" value="Glycerol-3-phosphate dehydrogenase [NAD(P)+]"/>
    <property type="match status" value="1"/>
</dbReference>
<feature type="region of interest" description="Disordered" evidence="12">
    <location>
        <begin position="1"/>
        <end position="51"/>
    </location>
</feature>
<dbReference type="GO" id="GO:0141152">
    <property type="term" value="F:glycerol-3-phosphate dehydrogenase (NAD+) activity"/>
    <property type="evidence" value="ECO:0007669"/>
    <property type="project" value="UniProtKB-UniRule"/>
</dbReference>
<evidence type="ECO:0000256" key="4">
    <source>
        <dbReference type="ARBA" id="ARBA00048683"/>
    </source>
</evidence>